<reference evidence="8" key="2">
    <citation type="submission" date="2024-04" db="EMBL/GenBank/DDBJ databases">
        <authorList>
            <person name="Chen Y."/>
            <person name="Shah S."/>
            <person name="Dougan E. K."/>
            <person name="Thang M."/>
            <person name="Chan C."/>
        </authorList>
    </citation>
    <scope>NUCLEOTIDE SEQUENCE [LARGE SCALE GENOMIC DNA]</scope>
</reference>
<evidence type="ECO:0000256" key="5">
    <source>
        <dbReference type="SAM" id="MobiDB-lite"/>
    </source>
</evidence>
<keyword evidence="6" id="KW-1133">Transmembrane helix</keyword>
<keyword evidence="4" id="KW-0175">Coiled coil</keyword>
<dbReference type="InterPro" id="IPR002110">
    <property type="entry name" value="Ankyrin_rpt"/>
</dbReference>
<evidence type="ECO:0000313" key="7">
    <source>
        <dbReference type="EMBL" id="CAI3982117.1"/>
    </source>
</evidence>
<keyword evidence="10" id="KW-1185">Reference proteome</keyword>
<feature type="repeat" description="ANK" evidence="3">
    <location>
        <begin position="324"/>
        <end position="356"/>
    </location>
</feature>
<evidence type="ECO:0000313" key="9">
    <source>
        <dbReference type="EMBL" id="CAL4769429.1"/>
    </source>
</evidence>
<dbReference type="SMART" id="SM00248">
    <property type="entry name" value="ANK"/>
    <property type="match status" value="5"/>
</dbReference>
<dbReference type="EMBL" id="CAMXCT020000684">
    <property type="protein sequence ID" value="CAL1135492.1"/>
    <property type="molecule type" value="Genomic_DNA"/>
</dbReference>
<dbReference type="InterPro" id="IPR051637">
    <property type="entry name" value="Ank_repeat_dom-contain_49"/>
</dbReference>
<evidence type="ECO:0000313" key="10">
    <source>
        <dbReference type="Proteomes" id="UP001152797"/>
    </source>
</evidence>
<sequence>MADLASLQSELKAAKEKWEELKLGKAKKEAATFPFPVWAMLALQQPPAAKAFDVYEIPVKLVINAVEPVELKVEVPSSELPPQLQTKIADEVLSTWKKHLKKKAAPWGVAPTFEWVATNFAKLLMLDAECVHPYEGCDENDCSMRRYAIGPPAAAPEEEEEESEEDSEDDEDAETEAGQPGDLMETLGLPAAASHWTVYVEWFVALVVAAAVASAWRGAWLLLLLMTTIFDAAAAGDIGSMNTFMDHDDFDIDAKDALGNTALHCAAKNGEAAAGGLLVECSADVNLVDAHGNTPLMLAAIHDKRLVASMLLWGGAERDMQNKRGNTALHEAAISGAKDVVFLIVENGGERSVRIKNEDGKSPLDLAKEKGANAELLEMLEGAEKEMQVYSAKVEKDSGSKDMIPSASAALGLGWGVVLFGILGFAQPCLASAVGRARHKQIFWLVDAIYSYLGFWCCVLVWRGVWQLWDGALGVAPVSNEDLAPGFVRGAWLSHCVGVALLLAAGAMRSLNAPPTLILADNLPPMFGARSTSGLSAFRPLLRLQERPPLLPCRQWHEAVGLPYHAQDASPQACEVTPEANNCASLGSPNFGGASPSISNLAN</sequence>
<dbReference type="Gene3D" id="1.25.40.20">
    <property type="entry name" value="Ankyrin repeat-containing domain"/>
    <property type="match status" value="2"/>
</dbReference>
<accession>A0A9P1FPX4</accession>
<dbReference type="Pfam" id="PF00023">
    <property type="entry name" value="Ank"/>
    <property type="match status" value="1"/>
</dbReference>
<keyword evidence="6" id="KW-0472">Membrane</keyword>
<reference evidence="7" key="1">
    <citation type="submission" date="2022-10" db="EMBL/GenBank/DDBJ databases">
        <authorList>
            <person name="Chen Y."/>
            <person name="Dougan E. K."/>
            <person name="Chan C."/>
            <person name="Rhodes N."/>
            <person name="Thang M."/>
        </authorList>
    </citation>
    <scope>NUCLEOTIDE SEQUENCE</scope>
</reference>
<dbReference type="InterPro" id="IPR036770">
    <property type="entry name" value="Ankyrin_rpt-contain_sf"/>
</dbReference>
<feature type="region of interest" description="Disordered" evidence="5">
    <location>
        <begin position="152"/>
        <end position="184"/>
    </location>
</feature>
<evidence type="ECO:0000256" key="1">
    <source>
        <dbReference type="ARBA" id="ARBA00022737"/>
    </source>
</evidence>
<dbReference type="PANTHER" id="PTHR24180">
    <property type="entry name" value="CYCLIN-DEPENDENT KINASE INHIBITOR 2C-RELATED"/>
    <property type="match status" value="1"/>
</dbReference>
<feature type="transmembrane region" description="Helical" evidence="6">
    <location>
        <begin position="409"/>
        <end position="430"/>
    </location>
</feature>
<dbReference type="PROSITE" id="PS50088">
    <property type="entry name" value="ANK_REPEAT"/>
    <property type="match status" value="3"/>
</dbReference>
<evidence type="ECO:0000256" key="3">
    <source>
        <dbReference type="PROSITE-ProRule" id="PRU00023"/>
    </source>
</evidence>
<evidence type="ECO:0000256" key="4">
    <source>
        <dbReference type="SAM" id="Coils"/>
    </source>
</evidence>
<feature type="coiled-coil region" evidence="4">
    <location>
        <begin position="366"/>
        <end position="393"/>
    </location>
</feature>
<dbReference type="InterPro" id="IPR032751">
    <property type="entry name" value="Fuseless"/>
</dbReference>
<dbReference type="PROSITE" id="PS50297">
    <property type="entry name" value="ANK_REP_REGION"/>
    <property type="match status" value="3"/>
</dbReference>
<keyword evidence="6" id="KW-0812">Transmembrane</keyword>
<dbReference type="Pfam" id="PF12796">
    <property type="entry name" value="Ank_2"/>
    <property type="match status" value="1"/>
</dbReference>
<dbReference type="EMBL" id="CAMXCT010000684">
    <property type="protein sequence ID" value="CAI3982117.1"/>
    <property type="molecule type" value="Genomic_DNA"/>
</dbReference>
<dbReference type="SUPFAM" id="SSF48403">
    <property type="entry name" value="Ankyrin repeat"/>
    <property type="match status" value="1"/>
</dbReference>
<dbReference type="Proteomes" id="UP001152797">
    <property type="component" value="Unassembled WGS sequence"/>
</dbReference>
<evidence type="ECO:0000256" key="2">
    <source>
        <dbReference type="ARBA" id="ARBA00023043"/>
    </source>
</evidence>
<dbReference type="Pfam" id="PF15993">
    <property type="entry name" value="Fuseless"/>
    <property type="match status" value="1"/>
</dbReference>
<dbReference type="PANTHER" id="PTHR24180:SF45">
    <property type="entry name" value="POLY [ADP-RIBOSE] POLYMERASE TANKYRASE"/>
    <property type="match status" value="1"/>
</dbReference>
<feature type="transmembrane region" description="Helical" evidence="6">
    <location>
        <begin position="442"/>
        <end position="466"/>
    </location>
</feature>
<evidence type="ECO:0000256" key="6">
    <source>
        <dbReference type="SAM" id="Phobius"/>
    </source>
</evidence>
<feature type="compositionally biased region" description="Acidic residues" evidence="5">
    <location>
        <begin position="156"/>
        <end position="175"/>
    </location>
</feature>
<protein>
    <submittedName>
        <fullName evidence="9">Serine/threonine-protein phosphatase 6 regulatory ankyrin repeat subunit C (PP6-ARS-C) (Serine/threonine-protein phosphatase 6 regulatory subunit ARS-C)</fullName>
    </submittedName>
</protein>
<evidence type="ECO:0000313" key="8">
    <source>
        <dbReference type="EMBL" id="CAL1135492.1"/>
    </source>
</evidence>
<dbReference type="EMBL" id="CAMXCT030000684">
    <property type="protein sequence ID" value="CAL4769429.1"/>
    <property type="molecule type" value="Genomic_DNA"/>
</dbReference>
<comment type="caution">
    <text evidence="7">The sequence shown here is derived from an EMBL/GenBank/DDBJ whole genome shotgun (WGS) entry which is preliminary data.</text>
</comment>
<gene>
    <name evidence="7" type="ORF">C1SCF055_LOCUS9851</name>
</gene>
<keyword evidence="2 3" id="KW-0040">ANK repeat</keyword>
<feature type="transmembrane region" description="Helical" evidence="6">
    <location>
        <begin position="486"/>
        <end position="505"/>
    </location>
</feature>
<proteinExistence type="predicted"/>
<name>A0A9P1FPX4_9DINO</name>
<feature type="repeat" description="ANK" evidence="3">
    <location>
        <begin position="258"/>
        <end position="290"/>
    </location>
</feature>
<keyword evidence="1" id="KW-0677">Repeat</keyword>
<feature type="repeat" description="ANK" evidence="3">
    <location>
        <begin position="291"/>
        <end position="323"/>
    </location>
</feature>
<dbReference type="OrthoDB" id="194358at2759"/>
<dbReference type="AlphaFoldDB" id="A0A9P1FPX4"/>
<organism evidence="7">
    <name type="scientific">Cladocopium goreaui</name>
    <dbReference type="NCBI Taxonomy" id="2562237"/>
    <lineage>
        <taxon>Eukaryota</taxon>
        <taxon>Sar</taxon>
        <taxon>Alveolata</taxon>
        <taxon>Dinophyceae</taxon>
        <taxon>Suessiales</taxon>
        <taxon>Symbiodiniaceae</taxon>
        <taxon>Cladocopium</taxon>
    </lineage>
</organism>